<evidence type="ECO:0000256" key="2">
    <source>
        <dbReference type="SAM" id="Phobius"/>
    </source>
</evidence>
<keyword evidence="2" id="KW-0472">Membrane</keyword>
<feature type="transmembrane region" description="Helical" evidence="2">
    <location>
        <begin position="32"/>
        <end position="53"/>
    </location>
</feature>
<dbReference type="EMBL" id="JAUEPS010000003">
    <property type="protein sequence ID" value="KAK0466910.1"/>
    <property type="molecule type" value="Genomic_DNA"/>
</dbReference>
<proteinExistence type="predicted"/>
<feature type="compositionally biased region" description="Pro residues" evidence="1">
    <location>
        <begin position="119"/>
        <end position="130"/>
    </location>
</feature>
<dbReference type="AlphaFoldDB" id="A0AA39NJS7"/>
<evidence type="ECO:0000313" key="4">
    <source>
        <dbReference type="Proteomes" id="UP001175211"/>
    </source>
</evidence>
<keyword evidence="2" id="KW-0812">Transmembrane</keyword>
<gene>
    <name evidence="3" type="ORF">EV420DRAFT_1635944</name>
</gene>
<keyword evidence="4" id="KW-1185">Reference proteome</keyword>
<feature type="transmembrane region" description="Helical" evidence="2">
    <location>
        <begin position="7"/>
        <end position="26"/>
    </location>
</feature>
<comment type="caution">
    <text evidence="3">The sequence shown here is derived from an EMBL/GenBank/DDBJ whole genome shotgun (WGS) entry which is preliminary data.</text>
</comment>
<feature type="transmembrane region" description="Helical" evidence="2">
    <location>
        <begin position="60"/>
        <end position="77"/>
    </location>
</feature>
<dbReference type="RefSeq" id="XP_060337502.1">
    <property type="nucleotide sequence ID" value="XM_060476514.1"/>
</dbReference>
<organism evidence="3 4">
    <name type="scientific">Armillaria tabescens</name>
    <name type="common">Ringless honey mushroom</name>
    <name type="synonym">Agaricus tabescens</name>
    <dbReference type="NCBI Taxonomy" id="1929756"/>
    <lineage>
        <taxon>Eukaryota</taxon>
        <taxon>Fungi</taxon>
        <taxon>Dikarya</taxon>
        <taxon>Basidiomycota</taxon>
        <taxon>Agaricomycotina</taxon>
        <taxon>Agaricomycetes</taxon>
        <taxon>Agaricomycetidae</taxon>
        <taxon>Agaricales</taxon>
        <taxon>Marasmiineae</taxon>
        <taxon>Physalacriaceae</taxon>
        <taxon>Desarmillaria</taxon>
    </lineage>
</organism>
<dbReference type="Proteomes" id="UP001175211">
    <property type="component" value="Unassembled WGS sequence"/>
</dbReference>
<accession>A0AA39NJS7</accession>
<dbReference type="GeneID" id="85360062"/>
<protein>
    <submittedName>
        <fullName evidence="3">Uncharacterized protein</fullName>
    </submittedName>
</protein>
<feature type="region of interest" description="Disordered" evidence="1">
    <location>
        <begin position="103"/>
        <end position="130"/>
    </location>
</feature>
<reference evidence="3" key="1">
    <citation type="submission" date="2023-06" db="EMBL/GenBank/DDBJ databases">
        <authorList>
            <consortium name="Lawrence Berkeley National Laboratory"/>
            <person name="Ahrendt S."/>
            <person name="Sahu N."/>
            <person name="Indic B."/>
            <person name="Wong-Bajracharya J."/>
            <person name="Merenyi Z."/>
            <person name="Ke H.-M."/>
            <person name="Monk M."/>
            <person name="Kocsube S."/>
            <person name="Drula E."/>
            <person name="Lipzen A."/>
            <person name="Balint B."/>
            <person name="Henrissat B."/>
            <person name="Andreopoulos B."/>
            <person name="Martin F.M."/>
            <person name="Harder C.B."/>
            <person name="Rigling D."/>
            <person name="Ford K.L."/>
            <person name="Foster G.D."/>
            <person name="Pangilinan J."/>
            <person name="Papanicolaou A."/>
            <person name="Barry K."/>
            <person name="LaButti K."/>
            <person name="Viragh M."/>
            <person name="Koriabine M."/>
            <person name="Yan M."/>
            <person name="Riley R."/>
            <person name="Champramary S."/>
            <person name="Plett K.L."/>
            <person name="Tsai I.J."/>
            <person name="Slot J."/>
            <person name="Sipos G."/>
            <person name="Plett J."/>
            <person name="Nagy L.G."/>
            <person name="Grigoriev I.V."/>
        </authorList>
    </citation>
    <scope>NUCLEOTIDE SEQUENCE</scope>
    <source>
        <strain evidence="3">CCBAS 213</strain>
    </source>
</reference>
<keyword evidence="2" id="KW-1133">Transmembrane helix</keyword>
<evidence type="ECO:0000256" key="1">
    <source>
        <dbReference type="SAM" id="MobiDB-lite"/>
    </source>
</evidence>
<evidence type="ECO:0000313" key="3">
    <source>
        <dbReference type="EMBL" id="KAK0466910.1"/>
    </source>
</evidence>
<sequence length="130" mass="14955">MNRTINLFENILVTIWIYNVVIYFISEEIPGFVLPVLSFLTMLVFICVAPYVVHREGYNLIIFSYFCSSSLVFNFYMRSDYEAYLAVYRRSSNQSCAYSGYTAPSRRKPVLPISSTSTPVPPPFSKPFSL</sequence>
<name>A0AA39NJS7_ARMTA</name>